<reference evidence="2" key="2">
    <citation type="submission" date="2022-06" db="UniProtKB">
        <authorList>
            <consortium name="EnsemblMetazoa"/>
        </authorList>
    </citation>
    <scope>IDENTIFICATION</scope>
    <source>
        <strain evidence="2">DF5081</strain>
    </source>
</reference>
<dbReference type="Pfam" id="PF00188">
    <property type="entry name" value="CAP"/>
    <property type="match status" value="1"/>
</dbReference>
<name>A0A8R1ET62_CAEJA</name>
<evidence type="ECO:0000259" key="1">
    <source>
        <dbReference type="Pfam" id="PF00188"/>
    </source>
</evidence>
<dbReference type="InterPro" id="IPR014044">
    <property type="entry name" value="CAP_dom"/>
</dbReference>
<dbReference type="EnsemblMetazoa" id="CJA41404.1">
    <property type="protein sequence ID" value="CJA41404.1"/>
    <property type="gene ID" value="WBGene00217252"/>
</dbReference>
<dbReference type="Gene3D" id="3.40.33.10">
    <property type="entry name" value="CAP"/>
    <property type="match status" value="1"/>
</dbReference>
<keyword evidence="3" id="KW-1185">Reference proteome</keyword>
<dbReference type="Proteomes" id="UP000005237">
    <property type="component" value="Unassembled WGS sequence"/>
</dbReference>
<evidence type="ECO:0000313" key="2">
    <source>
        <dbReference type="EnsemblMetazoa" id="CJA41404.1"/>
    </source>
</evidence>
<reference evidence="3" key="1">
    <citation type="submission" date="2010-08" db="EMBL/GenBank/DDBJ databases">
        <authorList>
            <consortium name="Caenorhabditis japonica Sequencing Consortium"/>
            <person name="Wilson R.K."/>
        </authorList>
    </citation>
    <scope>NUCLEOTIDE SEQUENCE [LARGE SCALE GENOMIC DNA]</scope>
    <source>
        <strain evidence="3">DF5081</strain>
    </source>
</reference>
<dbReference type="InterPro" id="IPR035940">
    <property type="entry name" value="CAP_sf"/>
</dbReference>
<proteinExistence type="predicted"/>
<accession>A0A8R1ET62</accession>
<organism evidence="2 3">
    <name type="scientific">Caenorhabditis japonica</name>
    <dbReference type="NCBI Taxonomy" id="281687"/>
    <lineage>
        <taxon>Eukaryota</taxon>
        <taxon>Metazoa</taxon>
        <taxon>Ecdysozoa</taxon>
        <taxon>Nematoda</taxon>
        <taxon>Chromadorea</taxon>
        <taxon>Rhabditida</taxon>
        <taxon>Rhabditina</taxon>
        <taxon>Rhabditomorpha</taxon>
        <taxon>Rhabditoidea</taxon>
        <taxon>Rhabditidae</taxon>
        <taxon>Peloderinae</taxon>
        <taxon>Caenorhabditis</taxon>
    </lineage>
</organism>
<dbReference type="AlphaFoldDB" id="A0A8R1ET62"/>
<feature type="domain" description="SCP" evidence="1">
    <location>
        <begin position="21"/>
        <end position="80"/>
    </location>
</feature>
<protein>
    <submittedName>
        <fullName evidence="2">SCP domain-containing protein</fullName>
    </submittedName>
</protein>
<evidence type="ECO:0000313" key="3">
    <source>
        <dbReference type="Proteomes" id="UP000005237"/>
    </source>
</evidence>
<dbReference type="SUPFAM" id="SSF55797">
    <property type="entry name" value="PR-1-like"/>
    <property type="match status" value="1"/>
</dbReference>
<sequence length="91" mass="10177">MHRGWMTRPYTKEDVEEHSIVVDAWVSEWAVRGFSAIIFERKDVDRGIAHATQVNWAKAGQVGCGATICKSTKLVLVCQYDTFVSGFGAKK</sequence>